<dbReference type="Gene3D" id="3.40.50.300">
    <property type="entry name" value="P-loop containing nucleotide triphosphate hydrolases"/>
    <property type="match status" value="1"/>
</dbReference>
<dbReference type="OrthoDB" id="9334at2"/>
<dbReference type="PROSITE" id="PS50045">
    <property type="entry name" value="SIGMA54_INTERACT_4"/>
    <property type="match status" value="1"/>
</dbReference>
<dbReference type="InterPro" id="IPR011006">
    <property type="entry name" value="CheY-like_superfamily"/>
</dbReference>
<dbReference type="InterPro" id="IPR025943">
    <property type="entry name" value="Sigma_54_int_dom_ATP-bd_2"/>
</dbReference>
<feature type="domain" description="Sigma-54 factor interaction" evidence="6">
    <location>
        <begin position="132"/>
        <end position="354"/>
    </location>
</feature>
<dbReference type="InterPro" id="IPR027417">
    <property type="entry name" value="P-loop_NTPase"/>
</dbReference>
<evidence type="ECO:0000256" key="1">
    <source>
        <dbReference type="ARBA" id="ARBA00022741"/>
    </source>
</evidence>
<evidence type="ECO:0000256" key="3">
    <source>
        <dbReference type="ARBA" id="ARBA00023015"/>
    </source>
</evidence>
<evidence type="ECO:0000256" key="2">
    <source>
        <dbReference type="ARBA" id="ARBA00022840"/>
    </source>
</evidence>
<dbReference type="GO" id="GO:0005524">
    <property type="term" value="F:ATP binding"/>
    <property type="evidence" value="ECO:0007669"/>
    <property type="project" value="UniProtKB-KW"/>
</dbReference>
<keyword evidence="3" id="KW-0805">Transcription regulation</keyword>
<dbReference type="AlphaFoldDB" id="D3SLW2"/>
<dbReference type="Pfam" id="PF25601">
    <property type="entry name" value="AAA_lid_14"/>
    <property type="match status" value="1"/>
</dbReference>
<dbReference type="SMART" id="SM00382">
    <property type="entry name" value="AAA"/>
    <property type="match status" value="1"/>
</dbReference>
<gene>
    <name evidence="7" type="ordered locus">Thal_1110</name>
</gene>
<proteinExistence type="predicted"/>
<evidence type="ECO:0000313" key="7">
    <source>
        <dbReference type="EMBL" id="ADC89742.1"/>
    </source>
</evidence>
<accession>D3SLW2</accession>
<dbReference type="RefSeq" id="WP_012992148.1">
    <property type="nucleotide sequence ID" value="NC_013894.1"/>
</dbReference>
<evidence type="ECO:0000256" key="4">
    <source>
        <dbReference type="ARBA" id="ARBA00023125"/>
    </source>
</evidence>
<protein>
    <submittedName>
        <fullName evidence="7">Sigma 54 interacting domain protein</fullName>
    </submittedName>
</protein>
<sequence>MKVLLCTRDKTLCLNGVHRVEEPPEDLEGYVILLDVDTVGLSPLADLRENNVLVAITANSIPGYVMKLISLGFYDVLRKPVREDKWKELYAKLEEEFRHRERVIPFRPEDTYLHGELCEELCSIAGSTEGVMGSVLRILGKAASVDVPVLITGESGTGKESFARALWKLSSRWRGPFVAVNCAAIPHELFEAELFGYEKGAFTGATSSKRGLMEEAEKGILFLDEVGELPLSLQSKLLRVLQDRKIRRLGSNREIPVNFRLVCATNRDLKDMVKQGLFREDLYYRISVIHIHIPPLRERRSEIPMLLNYILSKVCKELGKRIEGYTEDFLRTVLEHPWPGNVRELENAIRKAVTVCYGSILTSKHLDLPSVESPSHNILTIVEEEVRRRIRAGERNIYNRLMEMMARVMAKTAYEELRSQVKAAEVLGITRTTLRKLIS</sequence>
<dbReference type="InterPro" id="IPR058031">
    <property type="entry name" value="AAA_lid_NorR"/>
</dbReference>
<dbReference type="InterPro" id="IPR025944">
    <property type="entry name" value="Sigma_54_int_dom_CS"/>
</dbReference>
<dbReference type="Gene3D" id="1.10.10.60">
    <property type="entry name" value="Homeodomain-like"/>
    <property type="match status" value="1"/>
</dbReference>
<dbReference type="HOGENOM" id="CLU_000445_0_6_0"/>
<dbReference type="Gene3D" id="1.10.8.60">
    <property type="match status" value="1"/>
</dbReference>
<dbReference type="SUPFAM" id="SSF52172">
    <property type="entry name" value="CheY-like"/>
    <property type="match status" value="1"/>
</dbReference>
<dbReference type="GO" id="GO:0006355">
    <property type="term" value="P:regulation of DNA-templated transcription"/>
    <property type="evidence" value="ECO:0007669"/>
    <property type="project" value="InterPro"/>
</dbReference>
<evidence type="ECO:0000256" key="5">
    <source>
        <dbReference type="ARBA" id="ARBA00023163"/>
    </source>
</evidence>
<evidence type="ECO:0000259" key="6">
    <source>
        <dbReference type="PROSITE" id="PS50045"/>
    </source>
</evidence>
<dbReference type="Pfam" id="PF00158">
    <property type="entry name" value="Sigma54_activat"/>
    <property type="match status" value="1"/>
</dbReference>
<dbReference type="PROSITE" id="PS00676">
    <property type="entry name" value="SIGMA54_INTERACT_2"/>
    <property type="match status" value="1"/>
</dbReference>
<dbReference type="EMBL" id="CP001931">
    <property type="protein sequence ID" value="ADC89742.1"/>
    <property type="molecule type" value="Genomic_DNA"/>
</dbReference>
<dbReference type="FunFam" id="3.40.50.300:FF:000006">
    <property type="entry name" value="DNA-binding transcriptional regulator NtrC"/>
    <property type="match status" value="1"/>
</dbReference>
<dbReference type="SUPFAM" id="SSF52540">
    <property type="entry name" value="P-loop containing nucleoside triphosphate hydrolases"/>
    <property type="match status" value="1"/>
</dbReference>
<dbReference type="PANTHER" id="PTHR32071:SF113">
    <property type="entry name" value="ALGINATE BIOSYNTHESIS TRANSCRIPTIONAL REGULATORY PROTEIN ALGB"/>
    <property type="match status" value="1"/>
</dbReference>
<evidence type="ECO:0000313" key="8">
    <source>
        <dbReference type="Proteomes" id="UP000002043"/>
    </source>
</evidence>
<keyword evidence="5" id="KW-0804">Transcription</keyword>
<dbReference type="CDD" id="cd00009">
    <property type="entry name" value="AAA"/>
    <property type="match status" value="1"/>
</dbReference>
<reference evidence="8" key="1">
    <citation type="journal article" date="2010" name="Stand. Genomic Sci.">
        <title>Complete genome sequence of Thermocrinis albus type strain (HI 11/12T).</title>
        <authorList>
            <person name="Wirth R."/>
            <person name="Sikorski J."/>
            <person name="Brambilla E."/>
            <person name="Misra M."/>
            <person name="Lapidus A."/>
            <person name="Copeland A."/>
            <person name="Nolan M."/>
            <person name="Lucas S."/>
            <person name="Chen F."/>
            <person name="Tice H."/>
            <person name="Cheng J.F."/>
            <person name="Han C."/>
            <person name="Detter J.C."/>
            <person name="Tapia R."/>
            <person name="Bruce D."/>
            <person name="Goodwin L."/>
            <person name="Pitluck S."/>
            <person name="Pati A."/>
            <person name="Anderson I."/>
            <person name="Ivanova N."/>
            <person name="Mavromatis K."/>
            <person name="Mikhailova N."/>
            <person name="Chen A."/>
            <person name="Palaniappan K."/>
            <person name="Bilek Y."/>
            <person name="Hader T."/>
            <person name="Land M."/>
            <person name="Hauser L."/>
            <person name="Chang Y.J."/>
            <person name="Jeffries C.D."/>
            <person name="Tindall B.J."/>
            <person name="Rohde M."/>
            <person name="Goker M."/>
            <person name="Bristow J."/>
            <person name="Eisen J.A."/>
            <person name="Markowitz V."/>
            <person name="Hugenholtz P."/>
            <person name="Kyrpides N.C."/>
            <person name="Klenk H.P."/>
        </authorList>
    </citation>
    <scope>NUCLEOTIDE SEQUENCE [LARGE SCALE GENOMIC DNA]</scope>
    <source>
        <strain evidence="8">DSM 14484 / JCM 11386 / HI 11/12</strain>
    </source>
</reference>
<keyword evidence="1" id="KW-0547">Nucleotide-binding</keyword>
<dbReference type="eggNOG" id="COG2204">
    <property type="taxonomic scope" value="Bacteria"/>
</dbReference>
<keyword evidence="8" id="KW-1185">Reference proteome</keyword>
<dbReference type="InterPro" id="IPR002078">
    <property type="entry name" value="Sigma_54_int"/>
</dbReference>
<dbReference type="KEGG" id="tal:Thal_1110"/>
<keyword evidence="4" id="KW-0238">DNA-binding</keyword>
<dbReference type="PROSITE" id="PS00675">
    <property type="entry name" value="SIGMA54_INTERACT_1"/>
    <property type="match status" value="1"/>
</dbReference>
<keyword evidence="2" id="KW-0067">ATP-binding</keyword>
<organism evidence="7 8">
    <name type="scientific">Thermocrinis albus (strain DSM 14484 / JCM 11386 / HI 11/12)</name>
    <dbReference type="NCBI Taxonomy" id="638303"/>
    <lineage>
        <taxon>Bacteria</taxon>
        <taxon>Pseudomonadati</taxon>
        <taxon>Aquificota</taxon>
        <taxon>Aquificia</taxon>
        <taxon>Aquificales</taxon>
        <taxon>Aquificaceae</taxon>
        <taxon>Thermocrinis</taxon>
    </lineage>
</organism>
<dbReference type="PROSITE" id="PS00688">
    <property type="entry name" value="SIGMA54_INTERACT_3"/>
    <property type="match status" value="1"/>
</dbReference>
<dbReference type="InterPro" id="IPR003593">
    <property type="entry name" value="AAA+_ATPase"/>
</dbReference>
<dbReference type="InterPro" id="IPR025662">
    <property type="entry name" value="Sigma_54_int_dom_ATP-bd_1"/>
</dbReference>
<dbReference type="Proteomes" id="UP000002043">
    <property type="component" value="Chromosome"/>
</dbReference>
<dbReference type="PANTHER" id="PTHR32071">
    <property type="entry name" value="TRANSCRIPTIONAL REGULATORY PROTEIN"/>
    <property type="match status" value="1"/>
</dbReference>
<dbReference type="GO" id="GO:0003677">
    <property type="term" value="F:DNA binding"/>
    <property type="evidence" value="ECO:0007669"/>
    <property type="project" value="UniProtKB-KW"/>
</dbReference>
<name>D3SLW2_THEAH</name>
<dbReference type="STRING" id="638303.Thal_1110"/>